<evidence type="ECO:0000313" key="2">
    <source>
        <dbReference type="Proteomes" id="UP000552097"/>
    </source>
</evidence>
<dbReference type="EMBL" id="JACHMO010000001">
    <property type="protein sequence ID" value="MBB5808810.1"/>
    <property type="molecule type" value="Genomic_DNA"/>
</dbReference>
<name>A0A7W9M639_9PSEU</name>
<accession>A0A7W9M639</accession>
<dbReference type="Proteomes" id="UP000552097">
    <property type="component" value="Unassembled WGS sequence"/>
</dbReference>
<sequence length="55" mass="5757">MVTGVVEAPEMSDPAGRIKAGVPWASTPAKQCVCAPLRLRAGHAVPAMRTRTGQQ</sequence>
<evidence type="ECO:0000313" key="1">
    <source>
        <dbReference type="EMBL" id="MBB5808810.1"/>
    </source>
</evidence>
<protein>
    <submittedName>
        <fullName evidence="1">Uncharacterized protein</fullName>
    </submittedName>
</protein>
<organism evidence="1 2">
    <name type="scientific">Saccharothrix ecbatanensis</name>
    <dbReference type="NCBI Taxonomy" id="1105145"/>
    <lineage>
        <taxon>Bacteria</taxon>
        <taxon>Bacillati</taxon>
        <taxon>Actinomycetota</taxon>
        <taxon>Actinomycetes</taxon>
        <taxon>Pseudonocardiales</taxon>
        <taxon>Pseudonocardiaceae</taxon>
        <taxon>Saccharothrix</taxon>
    </lineage>
</organism>
<proteinExistence type="predicted"/>
<comment type="caution">
    <text evidence="1">The sequence shown here is derived from an EMBL/GenBank/DDBJ whole genome shotgun (WGS) entry which is preliminary data.</text>
</comment>
<dbReference type="AlphaFoldDB" id="A0A7W9M639"/>
<gene>
    <name evidence="1" type="ORF">F4560_008578</name>
</gene>
<reference evidence="1 2" key="1">
    <citation type="submission" date="2020-08" db="EMBL/GenBank/DDBJ databases">
        <title>Sequencing the genomes of 1000 actinobacteria strains.</title>
        <authorList>
            <person name="Klenk H.-P."/>
        </authorList>
    </citation>
    <scope>NUCLEOTIDE SEQUENCE [LARGE SCALE GENOMIC DNA]</scope>
    <source>
        <strain evidence="1 2">DSM 45486</strain>
    </source>
</reference>
<keyword evidence="2" id="KW-1185">Reference proteome</keyword>